<dbReference type="InterPro" id="IPR004107">
    <property type="entry name" value="Integrase_SAM-like_N"/>
</dbReference>
<dbReference type="InterPro" id="IPR044068">
    <property type="entry name" value="CB"/>
</dbReference>
<dbReference type="Pfam" id="PF13495">
    <property type="entry name" value="Phage_int_SAM_4"/>
    <property type="match status" value="1"/>
</dbReference>
<keyword evidence="9" id="KW-1185">Reference proteome</keyword>
<keyword evidence="2 4" id="KW-0238">DNA-binding</keyword>
<dbReference type="InterPro" id="IPR050090">
    <property type="entry name" value="Tyrosine_recombinase_XerCD"/>
</dbReference>
<feature type="domain" description="Core-binding (CB)" evidence="7">
    <location>
        <begin position="252"/>
        <end position="333"/>
    </location>
</feature>
<dbReference type="RefSeq" id="WP_271432755.1">
    <property type="nucleotide sequence ID" value="NZ_JAQIOY010000003.1"/>
</dbReference>
<dbReference type="PROSITE" id="PS51898">
    <property type="entry name" value="TYR_RECOMBINASE"/>
    <property type="match status" value="1"/>
</dbReference>
<protein>
    <submittedName>
        <fullName evidence="8">Site-specific integrase</fullName>
    </submittedName>
</protein>
<dbReference type="Gene3D" id="1.10.443.10">
    <property type="entry name" value="Intergrase catalytic core"/>
    <property type="match status" value="1"/>
</dbReference>
<dbReference type="Gene3D" id="1.10.150.130">
    <property type="match status" value="1"/>
</dbReference>
<dbReference type="EMBL" id="JAQIOY010000003">
    <property type="protein sequence ID" value="MDA7425416.1"/>
    <property type="molecule type" value="Genomic_DNA"/>
</dbReference>
<dbReference type="PROSITE" id="PS51900">
    <property type="entry name" value="CB"/>
    <property type="match status" value="1"/>
</dbReference>
<accession>A0ABT4XU07</accession>
<evidence type="ECO:0000256" key="3">
    <source>
        <dbReference type="ARBA" id="ARBA00023172"/>
    </source>
</evidence>
<evidence type="ECO:0000256" key="1">
    <source>
        <dbReference type="ARBA" id="ARBA00022908"/>
    </source>
</evidence>
<dbReference type="SUPFAM" id="SSF56349">
    <property type="entry name" value="DNA breaking-rejoining enzymes"/>
    <property type="match status" value="1"/>
</dbReference>
<dbReference type="InterPro" id="IPR013762">
    <property type="entry name" value="Integrase-like_cat_sf"/>
</dbReference>
<dbReference type="InterPro" id="IPR010998">
    <property type="entry name" value="Integrase_recombinase_N"/>
</dbReference>
<evidence type="ECO:0000313" key="8">
    <source>
        <dbReference type="EMBL" id="MDA7425416.1"/>
    </source>
</evidence>
<reference evidence="8 9" key="1">
    <citation type="submission" date="2023-01" db="EMBL/GenBank/DDBJ databases">
        <title>Thalassococcus onchidii sp. nov., isolated from a marine invertebrate from the South China Sea.</title>
        <authorList>
            <person name="Xu S."/>
            <person name="Liu Z."/>
            <person name="Xu Y."/>
        </authorList>
    </citation>
    <scope>NUCLEOTIDE SEQUENCE [LARGE SCALE GENOMIC DNA]</scope>
    <source>
        <strain evidence="8 9">KCTC 32084</strain>
    </source>
</reference>
<evidence type="ECO:0000259" key="7">
    <source>
        <dbReference type="PROSITE" id="PS51900"/>
    </source>
</evidence>
<comment type="caution">
    <text evidence="8">The sequence shown here is derived from an EMBL/GenBank/DDBJ whole genome shotgun (WGS) entry which is preliminary data.</text>
</comment>
<evidence type="ECO:0000256" key="2">
    <source>
        <dbReference type="ARBA" id="ARBA00023125"/>
    </source>
</evidence>
<dbReference type="Proteomes" id="UP001210720">
    <property type="component" value="Unassembled WGS sequence"/>
</dbReference>
<organism evidence="8 9">
    <name type="scientific">Thalassococcus lentus</name>
    <dbReference type="NCBI Taxonomy" id="1210524"/>
    <lineage>
        <taxon>Bacteria</taxon>
        <taxon>Pseudomonadati</taxon>
        <taxon>Pseudomonadota</taxon>
        <taxon>Alphaproteobacteria</taxon>
        <taxon>Rhodobacterales</taxon>
        <taxon>Roseobacteraceae</taxon>
        <taxon>Thalassococcus</taxon>
    </lineage>
</organism>
<gene>
    <name evidence="8" type="ORF">PFY00_11815</name>
</gene>
<feature type="region of interest" description="Disordered" evidence="5">
    <location>
        <begin position="62"/>
        <end position="89"/>
    </location>
</feature>
<evidence type="ECO:0000259" key="6">
    <source>
        <dbReference type="PROSITE" id="PS51898"/>
    </source>
</evidence>
<name>A0ABT4XU07_9RHOB</name>
<keyword evidence="1" id="KW-0229">DNA integration</keyword>
<keyword evidence="3" id="KW-0233">DNA recombination</keyword>
<dbReference type="InterPro" id="IPR002104">
    <property type="entry name" value="Integrase_catalytic"/>
</dbReference>
<sequence length="554" mass="63999">MAQTKPKFMLIEHGRYFYQRKVPLEFQTAVGRKKWRAPLGDDFDTAYDRLKEIKSDHDTLLKRLKSPEERQDYRTAQRHKREGEKAARKAAEDAAYEKWCHTSGIKTEEEEFFEIHGEDDEPAWEKADRWIAAFDHERAKDMNPTQDDIDGVRNLLGRLARSDGDFKVELPPHPEFKALVADATDAAKSRISFAPFSEPMDDDEYHDRLVDVHRSLFGDHVQPPSAPEDRDAFDVAKMLLERRIARVARNPDTLNKVAEKFFRFAQLRKKTEDKYRRTIERLVAKTGDIPVGQVTPRMLRDYRDHLKNKRCPLLPSSIRAEFTPIMGLFSYAVDEELIEISPMVSVKLPKERRAVEEMKWLPFDIDEVSRIFAALDDVWGQPVRGLSDERRDALRMAVRVLAHTAMRPAEFMALRPDQVDDRAIRVEGGKTKSSWRVIPLHPEIADFPAWLHAGGLAAFHNSKTGEAQTDTVTVLRHNFSRLVRSKMAQPITDRRKTLYSLRSTFQNAMRRAGAPKDVRRAILGHVESGAIRHYDDGPSFDLLRKWVEQADPRD</sequence>
<dbReference type="InterPro" id="IPR011010">
    <property type="entry name" value="DNA_brk_join_enz"/>
</dbReference>
<dbReference type="Pfam" id="PF00589">
    <property type="entry name" value="Phage_integrase"/>
    <property type="match status" value="1"/>
</dbReference>
<evidence type="ECO:0000256" key="4">
    <source>
        <dbReference type="PROSITE-ProRule" id="PRU01248"/>
    </source>
</evidence>
<feature type="domain" description="Tyr recombinase" evidence="6">
    <location>
        <begin position="356"/>
        <end position="548"/>
    </location>
</feature>
<dbReference type="PANTHER" id="PTHR30349">
    <property type="entry name" value="PHAGE INTEGRASE-RELATED"/>
    <property type="match status" value="1"/>
</dbReference>
<proteinExistence type="predicted"/>
<evidence type="ECO:0000256" key="5">
    <source>
        <dbReference type="SAM" id="MobiDB-lite"/>
    </source>
</evidence>
<evidence type="ECO:0000313" key="9">
    <source>
        <dbReference type="Proteomes" id="UP001210720"/>
    </source>
</evidence>